<dbReference type="InterPro" id="IPR025855">
    <property type="entry name" value="Replic_Relax"/>
</dbReference>
<organism evidence="1 2">
    <name type="scientific">candidate division CPR2 bacterium GW2011_GWC1_41_48</name>
    <dbReference type="NCBI Taxonomy" id="1618344"/>
    <lineage>
        <taxon>Bacteria</taxon>
        <taxon>Bacteria division CPR2</taxon>
    </lineage>
</organism>
<sequence length="297" mass="35632">MLELSPITKKQQEILILIYRFRFLNRIQIQTLLKHKNKKTINVWLNDLRKKEYVERIYSNTFGENTKPAIYYLSLNGIRFLKTTKIEPEALKKFYYERIRTETFIERSILLGDIYLELLEISESANNSKVSEKEETSGGFKEKIQKPPDKVKKVKYEMCLSSDYAAFGKYEESDLPFEELVRELKPHAYILRKKHGHKKHYFLEILSDIPLPYLRQRLKRYLKFFESFNWEYSEEPTPVFLIICPNKRVRVYVAGYIRKALYTLKENEEEPTFDVQITTVEEVRKLGITGEVWRMIR</sequence>
<comment type="caution">
    <text evidence="1">The sequence shown here is derived from an EMBL/GenBank/DDBJ whole genome shotgun (WGS) entry which is preliminary data.</text>
</comment>
<evidence type="ECO:0008006" key="3">
    <source>
        <dbReference type="Google" id="ProtNLM"/>
    </source>
</evidence>
<dbReference type="EMBL" id="LCBL01000003">
    <property type="protein sequence ID" value="KKS09052.1"/>
    <property type="molecule type" value="Genomic_DNA"/>
</dbReference>
<reference evidence="1 2" key="1">
    <citation type="journal article" date="2015" name="Nature">
        <title>rRNA introns, odd ribosomes, and small enigmatic genomes across a large radiation of phyla.</title>
        <authorList>
            <person name="Brown C.T."/>
            <person name="Hug L.A."/>
            <person name="Thomas B.C."/>
            <person name="Sharon I."/>
            <person name="Castelle C.J."/>
            <person name="Singh A."/>
            <person name="Wilkins M.J."/>
            <person name="Williams K.H."/>
            <person name="Banfield J.F."/>
        </authorList>
    </citation>
    <scope>NUCLEOTIDE SEQUENCE [LARGE SCALE GENOMIC DNA]</scope>
</reference>
<evidence type="ECO:0000313" key="2">
    <source>
        <dbReference type="Proteomes" id="UP000033869"/>
    </source>
</evidence>
<evidence type="ECO:0000313" key="1">
    <source>
        <dbReference type="EMBL" id="KKS09052.1"/>
    </source>
</evidence>
<dbReference type="Proteomes" id="UP000033869">
    <property type="component" value="Unassembled WGS sequence"/>
</dbReference>
<gene>
    <name evidence="1" type="ORF">UU65_C0003G0107</name>
</gene>
<dbReference type="AlphaFoldDB" id="A0A0G0WAE8"/>
<proteinExistence type="predicted"/>
<name>A0A0G0WAE8_UNCC2</name>
<accession>A0A0G0WAE8</accession>
<dbReference type="Pfam" id="PF13814">
    <property type="entry name" value="Replic_Relax"/>
    <property type="match status" value="1"/>
</dbReference>
<protein>
    <recommendedName>
        <fullName evidence="3">Replication-relaxation</fullName>
    </recommendedName>
</protein>